<dbReference type="OMA" id="DGCVNKK"/>
<dbReference type="Pfam" id="PF01480">
    <property type="entry name" value="PWI"/>
    <property type="match status" value="1"/>
</dbReference>
<feature type="domain" description="RRM" evidence="3">
    <location>
        <begin position="121"/>
        <end position="199"/>
    </location>
</feature>
<dbReference type="SUPFAM" id="SSF54928">
    <property type="entry name" value="RNA-binding domain, RBD"/>
    <property type="match status" value="1"/>
</dbReference>
<evidence type="ECO:0000313" key="5">
    <source>
        <dbReference type="EMBL" id="KYQ89655.1"/>
    </source>
</evidence>
<dbReference type="InterPro" id="IPR034268">
    <property type="entry name" value="RBM25_RRM"/>
</dbReference>
<dbReference type="PROSITE" id="PS51025">
    <property type="entry name" value="PWI"/>
    <property type="match status" value="1"/>
</dbReference>
<dbReference type="InterPro" id="IPR035979">
    <property type="entry name" value="RBD_domain_sf"/>
</dbReference>
<feature type="region of interest" description="Disordered" evidence="2">
    <location>
        <begin position="1"/>
        <end position="23"/>
    </location>
</feature>
<dbReference type="AlphaFoldDB" id="A0A151Z6T9"/>
<keyword evidence="6" id="KW-1185">Reference proteome</keyword>
<accession>A0A151Z6T9</accession>
<comment type="caution">
    <text evidence="5">The sequence shown here is derived from an EMBL/GenBank/DDBJ whole genome shotgun (WGS) entry which is preliminary data.</text>
</comment>
<reference evidence="5 6" key="1">
    <citation type="submission" date="2015-12" db="EMBL/GenBank/DDBJ databases">
        <title>Dictyostelia acquired genes for synthesis and detection of signals that induce cell-type specialization by lateral gene transfer from prokaryotes.</title>
        <authorList>
            <person name="Gloeckner G."/>
            <person name="Schaap P."/>
        </authorList>
    </citation>
    <scope>NUCLEOTIDE SEQUENCE [LARGE SCALE GENOMIC DNA]</scope>
    <source>
        <strain evidence="5 6">TK</strain>
    </source>
</reference>
<evidence type="ECO:0000259" key="3">
    <source>
        <dbReference type="PROSITE" id="PS50102"/>
    </source>
</evidence>
<feature type="compositionally biased region" description="Low complexity" evidence="2">
    <location>
        <begin position="482"/>
        <end position="505"/>
    </location>
</feature>
<dbReference type="InParanoid" id="A0A151Z6T9"/>
<dbReference type="EMBL" id="LODT01000039">
    <property type="protein sequence ID" value="KYQ89655.1"/>
    <property type="molecule type" value="Genomic_DNA"/>
</dbReference>
<sequence>MNPYGHPGFRGAPPGYPQNLPPPPFGFVPPPGFPLPNGFVPPFGFVPPSMVGLGNAVPGIPHQIQKAPIIHQGAPTSVSTPLKTSGSSGIQISSPAQINLGSSTGNGGIGSGLSPPIPSTISVFIGKIPSWVDDIFIKLLIEQCGSYSKWIRGSDASGKLKGFGFCEFDQPEGALRALRLLNDLEIDEGKKLSVKVEDKVQALLNDFINRQKSESTSDSTSSTGTQENGNGSAGNASNDEQIDDIIIKETFKALIEKNQPIFQENKKKEMGMQEAMVNTDIYTKDRKDLTNNEKIKVIEKEIEKEVQRERERDMKKREREYREFIKEVDLWESRERAKERDRERDRDKEREKQREIKNIRLQDMEDYSDSDDKLRKLYRSDRAIKYRKIEKEEDLIDRDKEQEEINLVKQQKLEEQIEKEKKLKLLDDNLNKIRFKKPVLNPNTFTSTFNNQDQDDDEYNNIFKKKQTFIPLDYNEIKQQQSPTTTTTTTSTSTPSSTTTTPTSTNTISNRSKEEITELISKIPTEKEDVLKMKMEWDIIDKLDLIEKKMRPWITKKTTEFMGGIEEPLLNDHIIELLKSHLSPSEVIEKLLTVLEGHAELFVVKMFRMLSFLEKSSQLN</sequence>
<evidence type="ECO:0000256" key="1">
    <source>
        <dbReference type="PROSITE-ProRule" id="PRU00176"/>
    </source>
</evidence>
<keyword evidence="1" id="KW-0694">RNA-binding</keyword>
<dbReference type="STRING" id="361077.A0A151Z6T9"/>
<dbReference type="Gene3D" id="3.30.70.330">
    <property type="match status" value="1"/>
</dbReference>
<protein>
    <submittedName>
        <fullName evidence="5">RNA-binding region RNP-1 domain-containing protein</fullName>
    </submittedName>
</protein>
<evidence type="ECO:0000259" key="4">
    <source>
        <dbReference type="PROSITE" id="PS51025"/>
    </source>
</evidence>
<feature type="compositionally biased region" description="Low complexity" evidence="2">
    <location>
        <begin position="216"/>
        <end position="238"/>
    </location>
</feature>
<feature type="region of interest" description="Disordered" evidence="2">
    <location>
        <begin position="474"/>
        <end position="513"/>
    </location>
</feature>
<dbReference type="InterPro" id="IPR000504">
    <property type="entry name" value="RRM_dom"/>
</dbReference>
<dbReference type="InterPro" id="IPR012677">
    <property type="entry name" value="Nucleotide-bd_a/b_plait_sf"/>
</dbReference>
<evidence type="ECO:0000313" key="6">
    <source>
        <dbReference type="Proteomes" id="UP000076078"/>
    </source>
</evidence>
<proteinExistence type="predicted"/>
<organism evidence="5 6">
    <name type="scientific">Tieghemostelium lacteum</name>
    <name type="common">Slime mold</name>
    <name type="synonym">Dictyostelium lacteum</name>
    <dbReference type="NCBI Taxonomy" id="361077"/>
    <lineage>
        <taxon>Eukaryota</taxon>
        <taxon>Amoebozoa</taxon>
        <taxon>Evosea</taxon>
        <taxon>Eumycetozoa</taxon>
        <taxon>Dictyostelia</taxon>
        <taxon>Dictyosteliales</taxon>
        <taxon>Raperosteliaceae</taxon>
        <taxon>Tieghemostelium</taxon>
    </lineage>
</organism>
<dbReference type="OrthoDB" id="6275295at2759"/>
<dbReference type="InterPro" id="IPR002483">
    <property type="entry name" value="PWI_dom"/>
</dbReference>
<evidence type="ECO:0000256" key="2">
    <source>
        <dbReference type="SAM" id="MobiDB-lite"/>
    </source>
</evidence>
<dbReference type="SMART" id="SM00311">
    <property type="entry name" value="PWI"/>
    <property type="match status" value="1"/>
</dbReference>
<dbReference type="Gene3D" id="1.20.1390.10">
    <property type="entry name" value="PWI domain"/>
    <property type="match status" value="1"/>
</dbReference>
<dbReference type="PANTHER" id="PTHR18806">
    <property type="entry name" value="RBM25 PROTEIN"/>
    <property type="match status" value="1"/>
</dbReference>
<feature type="compositionally biased region" description="Pro residues" evidence="2">
    <location>
        <begin position="14"/>
        <end position="23"/>
    </location>
</feature>
<dbReference type="InterPro" id="IPR052768">
    <property type="entry name" value="RBM25"/>
</dbReference>
<dbReference type="Proteomes" id="UP000076078">
    <property type="component" value="Unassembled WGS sequence"/>
</dbReference>
<dbReference type="PANTHER" id="PTHR18806:SF4">
    <property type="entry name" value="RNA-BINDING PROTEIN 25"/>
    <property type="match status" value="1"/>
</dbReference>
<dbReference type="SMART" id="SM00360">
    <property type="entry name" value="RRM"/>
    <property type="match status" value="1"/>
</dbReference>
<name>A0A151Z6T9_TIELA</name>
<dbReference type="PROSITE" id="PS50102">
    <property type="entry name" value="RRM"/>
    <property type="match status" value="1"/>
</dbReference>
<dbReference type="GO" id="GO:0003723">
    <property type="term" value="F:RNA binding"/>
    <property type="evidence" value="ECO:0007669"/>
    <property type="project" value="UniProtKB-UniRule"/>
</dbReference>
<dbReference type="CDD" id="cd12446">
    <property type="entry name" value="RRM_RBM25"/>
    <property type="match status" value="1"/>
</dbReference>
<dbReference type="FunCoup" id="A0A151Z6T9">
    <property type="interactions" value="328"/>
</dbReference>
<dbReference type="Pfam" id="PF00076">
    <property type="entry name" value="RRM_1"/>
    <property type="match status" value="1"/>
</dbReference>
<feature type="domain" description="PWI" evidence="4">
    <location>
        <begin position="528"/>
        <end position="620"/>
    </location>
</feature>
<feature type="region of interest" description="Disordered" evidence="2">
    <location>
        <begin position="211"/>
        <end position="240"/>
    </location>
</feature>
<gene>
    <name evidence="5" type="ORF">DLAC_09621</name>
</gene>